<evidence type="ECO:0000313" key="7">
    <source>
        <dbReference type="Proteomes" id="UP001152797"/>
    </source>
</evidence>
<evidence type="ECO:0000259" key="3">
    <source>
        <dbReference type="PROSITE" id="PS50067"/>
    </source>
</evidence>
<evidence type="ECO:0000256" key="2">
    <source>
        <dbReference type="SAM" id="Phobius"/>
    </source>
</evidence>
<reference evidence="4" key="1">
    <citation type="submission" date="2022-10" db="EMBL/GenBank/DDBJ databases">
        <authorList>
            <person name="Chen Y."/>
            <person name="Dougan E. K."/>
            <person name="Chan C."/>
            <person name="Rhodes N."/>
            <person name="Thang M."/>
        </authorList>
    </citation>
    <scope>NUCLEOTIDE SEQUENCE</scope>
</reference>
<comment type="caution">
    <text evidence="4">The sequence shown here is derived from an EMBL/GenBank/DDBJ whole genome shotgun (WGS) entry which is preliminary data.</text>
</comment>
<dbReference type="AlphaFoldDB" id="A0A9P1GNY3"/>
<dbReference type="EMBL" id="CAMXCT010006684">
    <property type="protein sequence ID" value="CAI4018251.1"/>
    <property type="molecule type" value="Genomic_DNA"/>
</dbReference>
<accession>A0A9P1GNY3</accession>
<keyword evidence="7" id="KW-1185">Reference proteome</keyword>
<keyword evidence="2" id="KW-0812">Transmembrane</keyword>
<dbReference type="Pfam" id="PF00225">
    <property type="entry name" value="Kinesin"/>
    <property type="match status" value="1"/>
</dbReference>
<evidence type="ECO:0000313" key="5">
    <source>
        <dbReference type="EMBL" id="CAL1171626.1"/>
    </source>
</evidence>
<dbReference type="EMBL" id="CAMXCT030006684">
    <property type="protein sequence ID" value="CAL4805563.1"/>
    <property type="molecule type" value="Genomic_DNA"/>
</dbReference>
<proteinExistence type="inferred from homology"/>
<dbReference type="GO" id="GO:0005871">
    <property type="term" value="C:kinesin complex"/>
    <property type="evidence" value="ECO:0007669"/>
    <property type="project" value="TreeGrafter"/>
</dbReference>
<dbReference type="InterPro" id="IPR001752">
    <property type="entry name" value="Kinesin_motor_dom"/>
</dbReference>
<dbReference type="InterPro" id="IPR027417">
    <property type="entry name" value="P-loop_NTPase"/>
</dbReference>
<feature type="transmembrane region" description="Helical" evidence="2">
    <location>
        <begin position="25"/>
        <end position="44"/>
    </location>
</feature>
<dbReference type="GO" id="GO:0008017">
    <property type="term" value="F:microtubule binding"/>
    <property type="evidence" value="ECO:0007669"/>
    <property type="project" value="InterPro"/>
</dbReference>
<dbReference type="OrthoDB" id="3176171at2759"/>
<evidence type="ECO:0000313" key="4">
    <source>
        <dbReference type="EMBL" id="CAI4018251.1"/>
    </source>
</evidence>
<dbReference type="GO" id="GO:0007018">
    <property type="term" value="P:microtubule-based movement"/>
    <property type="evidence" value="ECO:0007669"/>
    <property type="project" value="InterPro"/>
</dbReference>
<gene>
    <name evidence="4" type="ORF">C1SCF055_LOCUS42842</name>
</gene>
<dbReference type="EMBL" id="CAMXCT020006684">
    <property type="protein sequence ID" value="CAL1171626.1"/>
    <property type="molecule type" value="Genomic_DNA"/>
</dbReference>
<dbReference type="InterPro" id="IPR027640">
    <property type="entry name" value="Kinesin-like_fam"/>
</dbReference>
<dbReference type="GO" id="GO:0005524">
    <property type="term" value="F:ATP binding"/>
    <property type="evidence" value="ECO:0007669"/>
    <property type="project" value="InterPro"/>
</dbReference>
<dbReference type="GO" id="GO:0016887">
    <property type="term" value="F:ATP hydrolysis activity"/>
    <property type="evidence" value="ECO:0007669"/>
    <property type="project" value="TreeGrafter"/>
</dbReference>
<dbReference type="SUPFAM" id="SSF52540">
    <property type="entry name" value="P-loop containing nucleoside triphosphate hydrolases"/>
    <property type="match status" value="1"/>
</dbReference>
<evidence type="ECO:0000313" key="6">
    <source>
        <dbReference type="EMBL" id="CAL4805563.1"/>
    </source>
</evidence>
<protein>
    <submittedName>
        <fullName evidence="6">Kinesin-like protein KIF13A (Kinesin-like protein RBKIN)</fullName>
    </submittedName>
</protein>
<dbReference type="PANTHER" id="PTHR24115">
    <property type="entry name" value="KINESIN-RELATED"/>
    <property type="match status" value="1"/>
</dbReference>
<comment type="similarity">
    <text evidence="1">Belongs to the TRAFAC class myosin-kinesin ATPase superfamily. Kinesin family.</text>
</comment>
<reference evidence="5" key="2">
    <citation type="submission" date="2024-04" db="EMBL/GenBank/DDBJ databases">
        <authorList>
            <person name="Chen Y."/>
            <person name="Shah S."/>
            <person name="Dougan E. K."/>
            <person name="Thang M."/>
            <person name="Chan C."/>
        </authorList>
    </citation>
    <scope>NUCLEOTIDE SEQUENCE [LARGE SCALE GENOMIC DNA]</scope>
</reference>
<feature type="domain" description="Kinesin motor" evidence="3">
    <location>
        <begin position="1"/>
        <end position="191"/>
    </location>
</feature>
<name>A0A9P1GNY3_9DINO</name>
<dbReference type="InterPro" id="IPR036961">
    <property type="entry name" value="Kinesin_motor_dom_sf"/>
</dbReference>
<dbReference type="GO" id="GO:0005874">
    <property type="term" value="C:microtubule"/>
    <property type="evidence" value="ECO:0007669"/>
    <property type="project" value="TreeGrafter"/>
</dbReference>
<dbReference type="GO" id="GO:0003777">
    <property type="term" value="F:microtubule motor activity"/>
    <property type="evidence" value="ECO:0007669"/>
    <property type="project" value="InterPro"/>
</dbReference>
<keyword evidence="2" id="KW-1133">Transmembrane helix</keyword>
<organism evidence="4">
    <name type="scientific">Cladocopium goreaui</name>
    <dbReference type="NCBI Taxonomy" id="2562237"/>
    <lineage>
        <taxon>Eukaryota</taxon>
        <taxon>Sar</taxon>
        <taxon>Alveolata</taxon>
        <taxon>Dinophyceae</taxon>
        <taxon>Suessiales</taxon>
        <taxon>Symbiodiniaceae</taxon>
        <taxon>Cladocopium</taxon>
    </lineage>
</organism>
<dbReference type="Proteomes" id="UP001152797">
    <property type="component" value="Unassembled WGS sequence"/>
</dbReference>
<dbReference type="Gene3D" id="3.40.850.10">
    <property type="entry name" value="Kinesin motor domain"/>
    <property type="match status" value="1"/>
</dbReference>
<dbReference type="PROSITE" id="PS50067">
    <property type="entry name" value="KINESIN_MOTOR_2"/>
    <property type="match status" value="1"/>
</dbReference>
<sequence length="191" mass="21564">MKTNHHEPANSRTIKNPIQKLVESVFHPFFCFFFKAIALGVLASRWPQDLFSQKSHLQGDELRVWASFVEIYNEQLRDLLEPSGLRQETQSSLRIMDHPALGVIIPGLVEAACQSVMEVKKLIRFGLKKRVTSATIMNNTSSRSHAVFILKVQRLAGGCERSDSTNARMNLVDLAGEAVVTWFPVVTWRGE</sequence>
<dbReference type="SMART" id="SM00129">
    <property type="entry name" value="KISc"/>
    <property type="match status" value="1"/>
</dbReference>
<evidence type="ECO:0000256" key="1">
    <source>
        <dbReference type="PROSITE-ProRule" id="PRU00283"/>
    </source>
</evidence>
<comment type="caution">
    <text evidence="1">Lacks conserved residue(s) required for the propagation of feature annotation.</text>
</comment>
<dbReference type="PRINTS" id="PR00380">
    <property type="entry name" value="KINESINHEAVY"/>
</dbReference>
<keyword evidence="2" id="KW-0472">Membrane</keyword>